<dbReference type="Proteomes" id="UP000594364">
    <property type="component" value="Chromosome 6"/>
</dbReference>
<reference evidence="2 3" key="1">
    <citation type="journal article" date="2018" name="PLoS Genet.">
        <title>Repeat elements organise 3D genome structure and mediate transcription in the filamentous fungus Epichloe festucae.</title>
        <authorList>
            <person name="Winter D.J."/>
            <person name="Ganley A.R.D."/>
            <person name="Young C.A."/>
            <person name="Liachko I."/>
            <person name="Schardl C.L."/>
            <person name="Dupont P.Y."/>
            <person name="Berry D."/>
            <person name="Ram A."/>
            <person name="Scott B."/>
            <person name="Cox M.P."/>
        </authorList>
    </citation>
    <scope>NUCLEOTIDE SEQUENCE [LARGE SCALE GENOMIC DNA]</scope>
    <source>
        <strain evidence="2 3">Fl1</strain>
    </source>
</reference>
<gene>
    <name evidence="2" type="ORF">C2857_003891</name>
</gene>
<evidence type="ECO:0000313" key="3">
    <source>
        <dbReference type="Proteomes" id="UP000594364"/>
    </source>
</evidence>
<evidence type="ECO:0000313" key="2">
    <source>
        <dbReference type="EMBL" id="QPH18792.1"/>
    </source>
</evidence>
<name>A0A7U3SP51_EPIFF</name>
<protein>
    <submittedName>
        <fullName evidence="2">Uncharacterized protein</fullName>
    </submittedName>
</protein>
<accession>A0A7U3SP51</accession>
<dbReference type="EMBL" id="CP031390">
    <property type="protein sequence ID" value="QPH18792.1"/>
    <property type="molecule type" value="Genomic_DNA"/>
</dbReference>
<feature type="compositionally biased region" description="Basic residues" evidence="1">
    <location>
        <begin position="1"/>
        <end position="11"/>
    </location>
</feature>
<dbReference type="AlphaFoldDB" id="A0A7U3SP51"/>
<organism evidence="2 3">
    <name type="scientific">Epichloe festucae (strain Fl1)</name>
    <dbReference type="NCBI Taxonomy" id="877507"/>
    <lineage>
        <taxon>Eukaryota</taxon>
        <taxon>Fungi</taxon>
        <taxon>Dikarya</taxon>
        <taxon>Ascomycota</taxon>
        <taxon>Pezizomycotina</taxon>
        <taxon>Sordariomycetes</taxon>
        <taxon>Hypocreomycetidae</taxon>
        <taxon>Hypocreales</taxon>
        <taxon>Clavicipitaceae</taxon>
        <taxon>Epichloe</taxon>
    </lineage>
</organism>
<proteinExistence type="predicted"/>
<sequence length="128" mass="14217">MVQRTAHHRACPRMSAHVRAEQDEDGTDDQSGFPQSRHRDAKPSCQKHVPNGLKEVRMCSSACARLWRYWLRMSCLPRDETSGPGGLFSHFGPKRLTCLVLSRCKTVGPASLAETAMTASSKDVDDFA</sequence>
<keyword evidence="3" id="KW-1185">Reference proteome</keyword>
<evidence type="ECO:0000256" key="1">
    <source>
        <dbReference type="SAM" id="MobiDB-lite"/>
    </source>
</evidence>
<feature type="region of interest" description="Disordered" evidence="1">
    <location>
        <begin position="1"/>
        <end position="48"/>
    </location>
</feature>